<dbReference type="EMBL" id="BAABBQ010000001">
    <property type="protein sequence ID" value="GAA4011579.1"/>
    <property type="molecule type" value="Genomic_DNA"/>
</dbReference>
<dbReference type="Proteomes" id="UP001500235">
    <property type="component" value="Unassembled WGS sequence"/>
</dbReference>
<gene>
    <name evidence="1" type="ORF">GCM10022280_06490</name>
</gene>
<comment type="caution">
    <text evidence="1">The sequence shown here is derived from an EMBL/GenBank/DDBJ whole genome shotgun (WGS) entry which is preliminary data.</text>
</comment>
<dbReference type="RefSeq" id="WP_344705956.1">
    <property type="nucleotide sequence ID" value="NZ_BAABBQ010000001.1"/>
</dbReference>
<evidence type="ECO:0000313" key="2">
    <source>
        <dbReference type="Proteomes" id="UP001500235"/>
    </source>
</evidence>
<protein>
    <recommendedName>
        <fullName evidence="3">Cell division protein FtsK</fullName>
    </recommendedName>
</protein>
<keyword evidence="2" id="KW-1185">Reference proteome</keyword>
<organism evidence="1 2">
    <name type="scientific">Sphingomonas swuensis</name>
    <dbReference type="NCBI Taxonomy" id="977800"/>
    <lineage>
        <taxon>Bacteria</taxon>
        <taxon>Pseudomonadati</taxon>
        <taxon>Pseudomonadota</taxon>
        <taxon>Alphaproteobacteria</taxon>
        <taxon>Sphingomonadales</taxon>
        <taxon>Sphingomonadaceae</taxon>
        <taxon>Sphingomonas</taxon>
    </lineage>
</organism>
<reference evidence="2" key="1">
    <citation type="journal article" date="2019" name="Int. J. Syst. Evol. Microbiol.">
        <title>The Global Catalogue of Microorganisms (GCM) 10K type strain sequencing project: providing services to taxonomists for standard genome sequencing and annotation.</title>
        <authorList>
            <consortium name="The Broad Institute Genomics Platform"/>
            <consortium name="The Broad Institute Genome Sequencing Center for Infectious Disease"/>
            <person name="Wu L."/>
            <person name="Ma J."/>
        </authorList>
    </citation>
    <scope>NUCLEOTIDE SEQUENCE [LARGE SCALE GENOMIC DNA]</scope>
    <source>
        <strain evidence="2">JCM 17563</strain>
    </source>
</reference>
<proteinExistence type="predicted"/>
<evidence type="ECO:0008006" key="3">
    <source>
        <dbReference type="Google" id="ProtNLM"/>
    </source>
</evidence>
<sequence length="550" mass="59838">MLVYGDHEQEVVPARCLQELASDEGRWLDHDRLRARFITLAGLAQAVADRDFRAAGIDRRRAAEDALLNALMDQAGALMHSWDLGCPGALAPPIPPIPVLPDNVLVRLPEGYAFYALYPEAYGLAARMLALEARPRLIGLRSIGAGLAAIAAAALGAPRPVTLRPTGDPFRRELRLDEGLAAELLEGPAHYVIVDEGPGLSGSSFGCVADWLEARGVPRDRIAFLPGHDGDLGPEADAAHCARWAKAQRPVARIDGLRSWVEQLTGPIDRWDDLFAGAWRPRWSADERSWPPVTPAWERAKFLVRADGVEWLVRFAGLGSIGEGKLALARLLHRTGFGPEVAGLTHGWLVQRWHAEASPTQPTLDELASYLALRATLPAGPGASLAELVTMVRRNVPALSRWNPPADVLQARVRPVTIDGRLAAHEWLRLPSGQLLKADALDHHQAHDLVGCQDLAWDVAAAAIELDLARSEVTALEKLLGCDPELLAFYRIAYAAFRLGAHRMSEAMVGSDEAARHRAAAHRFELALVDGVEDPCDLDQPLCLGVERRA</sequence>
<name>A0ABP7SGR3_9SPHN</name>
<evidence type="ECO:0000313" key="1">
    <source>
        <dbReference type="EMBL" id="GAA4011579.1"/>
    </source>
</evidence>
<accession>A0ABP7SGR3</accession>